<proteinExistence type="predicted"/>
<evidence type="ECO:0008006" key="4">
    <source>
        <dbReference type="Google" id="ProtNLM"/>
    </source>
</evidence>
<gene>
    <name evidence="2" type="ORF">SAMN04488122_2908</name>
</gene>
<accession>A0A1I0RJM6</accession>
<dbReference type="RefSeq" id="WP_089895863.1">
    <property type="nucleotide sequence ID" value="NZ_FOJG01000001.1"/>
</dbReference>
<protein>
    <recommendedName>
        <fullName evidence="4">Outer membrane protein beta-barrel domain-containing protein</fullName>
    </recommendedName>
</protein>
<dbReference type="EMBL" id="FOJG01000001">
    <property type="protein sequence ID" value="SEW40978.1"/>
    <property type="molecule type" value="Genomic_DNA"/>
</dbReference>
<organism evidence="2 3">
    <name type="scientific">Chitinophaga arvensicola</name>
    <dbReference type="NCBI Taxonomy" id="29529"/>
    <lineage>
        <taxon>Bacteria</taxon>
        <taxon>Pseudomonadati</taxon>
        <taxon>Bacteroidota</taxon>
        <taxon>Chitinophagia</taxon>
        <taxon>Chitinophagales</taxon>
        <taxon>Chitinophagaceae</taxon>
        <taxon>Chitinophaga</taxon>
    </lineage>
</organism>
<feature type="signal peptide" evidence="1">
    <location>
        <begin position="1"/>
        <end position="24"/>
    </location>
</feature>
<dbReference type="SUPFAM" id="SSF56925">
    <property type="entry name" value="OMPA-like"/>
    <property type="match status" value="1"/>
</dbReference>
<evidence type="ECO:0000256" key="1">
    <source>
        <dbReference type="SAM" id="SignalP"/>
    </source>
</evidence>
<reference evidence="3" key="1">
    <citation type="submission" date="2016-10" db="EMBL/GenBank/DDBJ databases">
        <authorList>
            <person name="Varghese N."/>
            <person name="Submissions S."/>
        </authorList>
    </citation>
    <scope>NUCLEOTIDE SEQUENCE [LARGE SCALE GENOMIC DNA]</scope>
    <source>
        <strain evidence="3">DSM 3695</strain>
    </source>
</reference>
<keyword evidence="1" id="KW-0732">Signal</keyword>
<evidence type="ECO:0000313" key="3">
    <source>
        <dbReference type="Proteomes" id="UP000199310"/>
    </source>
</evidence>
<dbReference type="OrthoDB" id="668980at2"/>
<dbReference type="AlphaFoldDB" id="A0A1I0RJM6"/>
<dbReference type="Proteomes" id="UP000199310">
    <property type="component" value="Unassembled WGS sequence"/>
</dbReference>
<sequence>MKKIFLAFATMIFVICMSTQSSQAQLKRFSIGPFVEAGFPVGDFSDTHNTGYGIGLGADVKLVAGLTAVGSVSYFHFGGKDYSTAVTNNLKYPDYNVIPIRLGLRYNLISILYVKVEGGTVQYTGKNYNGIGGLVAPGIGIRILGLDVEGKYEAWFKDGTRGFFGLKAGYNF</sequence>
<keyword evidence="3" id="KW-1185">Reference proteome</keyword>
<dbReference type="STRING" id="29529.SAMN04488122_2908"/>
<evidence type="ECO:0000313" key="2">
    <source>
        <dbReference type="EMBL" id="SEW40978.1"/>
    </source>
</evidence>
<dbReference type="InterPro" id="IPR011250">
    <property type="entry name" value="OMP/PagP_B-barrel"/>
</dbReference>
<name>A0A1I0RJM6_9BACT</name>
<feature type="chain" id="PRO_5011652231" description="Outer membrane protein beta-barrel domain-containing protein" evidence="1">
    <location>
        <begin position="25"/>
        <end position="172"/>
    </location>
</feature>